<protein>
    <submittedName>
        <fullName evidence="3">Uncharacterized protein</fullName>
    </submittedName>
</protein>
<evidence type="ECO:0000313" key="3">
    <source>
        <dbReference type="EMBL" id="EPS41592.1"/>
    </source>
</evidence>
<keyword evidence="2" id="KW-1133">Transmembrane helix</keyword>
<gene>
    <name evidence="3" type="ORF">H072_4510</name>
</gene>
<keyword evidence="2" id="KW-0812">Transmembrane</keyword>
<reference evidence="4" key="2">
    <citation type="submission" date="2013-04" db="EMBL/GenBank/DDBJ databases">
        <title>Genomic mechanisms accounting for the adaptation to parasitism in nematode-trapping fungi.</title>
        <authorList>
            <person name="Ahren D.G."/>
        </authorList>
    </citation>
    <scope>NUCLEOTIDE SEQUENCE [LARGE SCALE GENOMIC DNA]</scope>
    <source>
        <strain evidence="4">CBS 200.50</strain>
    </source>
</reference>
<keyword evidence="4" id="KW-1185">Reference proteome</keyword>
<name>S8C1V9_DACHA</name>
<evidence type="ECO:0000313" key="4">
    <source>
        <dbReference type="Proteomes" id="UP000015100"/>
    </source>
</evidence>
<evidence type="ECO:0000256" key="1">
    <source>
        <dbReference type="SAM" id="MobiDB-lite"/>
    </source>
</evidence>
<proteinExistence type="predicted"/>
<dbReference type="OMA" id="VFGWVRY"/>
<sequence length="110" mass="11643">MAPVPPSTAYSSDERRGLSSVTDPAAIRNLLQVAVRVFKRDLGPTQSQSVGMAVGLSIAGIVVAIFVFGWVRYIAAREHQRGAERAKAAEAEKAAEEGDPPAEEAPPAEE</sequence>
<feature type="compositionally biased region" description="Basic and acidic residues" evidence="1">
    <location>
        <begin position="82"/>
        <end position="96"/>
    </location>
</feature>
<feature type="compositionally biased region" description="Acidic residues" evidence="1">
    <location>
        <begin position="97"/>
        <end position="110"/>
    </location>
</feature>
<feature type="region of interest" description="Disordered" evidence="1">
    <location>
        <begin position="1"/>
        <end position="21"/>
    </location>
</feature>
<feature type="region of interest" description="Disordered" evidence="1">
    <location>
        <begin position="82"/>
        <end position="110"/>
    </location>
</feature>
<dbReference type="HOGENOM" id="CLU_2319856_0_0_1"/>
<comment type="caution">
    <text evidence="3">The sequence shown here is derived from an EMBL/GenBank/DDBJ whole genome shotgun (WGS) entry which is preliminary data.</text>
</comment>
<dbReference type="OrthoDB" id="5356907at2759"/>
<dbReference type="AlphaFoldDB" id="S8C1V9"/>
<keyword evidence="2" id="KW-0472">Membrane</keyword>
<feature type="transmembrane region" description="Helical" evidence="2">
    <location>
        <begin position="50"/>
        <end position="71"/>
    </location>
</feature>
<accession>S8C1V9</accession>
<organism evidence="3 4">
    <name type="scientific">Dactylellina haptotyla (strain CBS 200.50)</name>
    <name type="common">Nematode-trapping fungus</name>
    <name type="synonym">Monacrosporium haptotylum</name>
    <dbReference type="NCBI Taxonomy" id="1284197"/>
    <lineage>
        <taxon>Eukaryota</taxon>
        <taxon>Fungi</taxon>
        <taxon>Dikarya</taxon>
        <taxon>Ascomycota</taxon>
        <taxon>Pezizomycotina</taxon>
        <taxon>Orbiliomycetes</taxon>
        <taxon>Orbiliales</taxon>
        <taxon>Orbiliaceae</taxon>
        <taxon>Dactylellina</taxon>
    </lineage>
</organism>
<reference evidence="3 4" key="1">
    <citation type="journal article" date="2013" name="PLoS Genet.">
        <title>Genomic mechanisms accounting for the adaptation to parasitism in nematode-trapping fungi.</title>
        <authorList>
            <person name="Meerupati T."/>
            <person name="Andersson K.M."/>
            <person name="Friman E."/>
            <person name="Kumar D."/>
            <person name="Tunlid A."/>
            <person name="Ahren D."/>
        </authorList>
    </citation>
    <scope>NUCLEOTIDE SEQUENCE [LARGE SCALE GENOMIC DNA]</scope>
    <source>
        <strain evidence="3 4">CBS 200.50</strain>
    </source>
</reference>
<evidence type="ECO:0000256" key="2">
    <source>
        <dbReference type="SAM" id="Phobius"/>
    </source>
</evidence>
<dbReference type="Proteomes" id="UP000015100">
    <property type="component" value="Unassembled WGS sequence"/>
</dbReference>
<dbReference type="EMBL" id="AQGS01000235">
    <property type="protein sequence ID" value="EPS41592.1"/>
    <property type="molecule type" value="Genomic_DNA"/>
</dbReference>